<proteinExistence type="predicted"/>
<dbReference type="EMBL" id="FOUY01000021">
    <property type="protein sequence ID" value="SFN77861.1"/>
    <property type="molecule type" value="Genomic_DNA"/>
</dbReference>
<protein>
    <submittedName>
        <fullName evidence="2">Uncharacterized protein</fullName>
    </submittedName>
</protein>
<keyword evidence="3" id="KW-1185">Reference proteome</keyword>
<accession>A0A1I5BU20</accession>
<dbReference type="AlphaFoldDB" id="A0A1I5BU20"/>
<evidence type="ECO:0000256" key="1">
    <source>
        <dbReference type="SAM" id="MobiDB-lite"/>
    </source>
</evidence>
<organism evidence="2 3">
    <name type="scientific">Pseudonocardia ammonioxydans</name>
    <dbReference type="NCBI Taxonomy" id="260086"/>
    <lineage>
        <taxon>Bacteria</taxon>
        <taxon>Bacillati</taxon>
        <taxon>Actinomycetota</taxon>
        <taxon>Actinomycetes</taxon>
        <taxon>Pseudonocardiales</taxon>
        <taxon>Pseudonocardiaceae</taxon>
        <taxon>Pseudonocardia</taxon>
    </lineage>
</organism>
<sequence length="31" mass="3083">MSEQVDTLIVGSGLPVSGPRSGSTWPAVPTG</sequence>
<reference evidence="2 3" key="1">
    <citation type="submission" date="2016-10" db="EMBL/GenBank/DDBJ databases">
        <authorList>
            <person name="de Groot N.N."/>
        </authorList>
    </citation>
    <scope>NUCLEOTIDE SEQUENCE [LARGE SCALE GENOMIC DNA]</scope>
    <source>
        <strain evidence="2 3">CGMCC 4.1877</strain>
    </source>
</reference>
<gene>
    <name evidence="2" type="ORF">SAMN05216207_102132</name>
</gene>
<dbReference type="STRING" id="260086.SAMN05216207_102132"/>
<evidence type="ECO:0000313" key="2">
    <source>
        <dbReference type="EMBL" id="SFN77861.1"/>
    </source>
</evidence>
<dbReference type="Proteomes" id="UP000199614">
    <property type="component" value="Unassembled WGS sequence"/>
</dbReference>
<feature type="region of interest" description="Disordered" evidence="1">
    <location>
        <begin position="1"/>
        <end position="31"/>
    </location>
</feature>
<evidence type="ECO:0000313" key="3">
    <source>
        <dbReference type="Proteomes" id="UP000199614"/>
    </source>
</evidence>
<name>A0A1I5BU20_PSUAM</name>